<dbReference type="Proteomes" id="UP001623592">
    <property type="component" value="Unassembled WGS sequence"/>
</dbReference>
<evidence type="ECO:0000313" key="2">
    <source>
        <dbReference type="EMBL" id="MFL0251282.1"/>
    </source>
</evidence>
<protein>
    <submittedName>
        <fullName evidence="2">Helix-turn-helix domain-containing protein</fullName>
    </submittedName>
</protein>
<comment type="caution">
    <text evidence="2">The sequence shown here is derived from an EMBL/GenBank/DDBJ whole genome shotgun (WGS) entry which is preliminary data.</text>
</comment>
<keyword evidence="3" id="KW-1185">Reference proteome</keyword>
<gene>
    <name evidence="2" type="ORF">ACJDT4_12670</name>
</gene>
<organism evidence="2 3">
    <name type="scientific">Clostridium neuense</name>
    <dbReference type="NCBI Taxonomy" id="1728934"/>
    <lineage>
        <taxon>Bacteria</taxon>
        <taxon>Bacillati</taxon>
        <taxon>Bacillota</taxon>
        <taxon>Clostridia</taxon>
        <taxon>Eubacteriales</taxon>
        <taxon>Clostridiaceae</taxon>
        <taxon>Clostridium</taxon>
    </lineage>
</organism>
<dbReference type="PROSITE" id="PS50943">
    <property type="entry name" value="HTH_CROC1"/>
    <property type="match status" value="1"/>
</dbReference>
<dbReference type="EMBL" id="JBJIAA010000009">
    <property type="protein sequence ID" value="MFL0251282.1"/>
    <property type="molecule type" value="Genomic_DNA"/>
</dbReference>
<dbReference type="InterPro" id="IPR010982">
    <property type="entry name" value="Lambda_DNA-bd_dom_sf"/>
</dbReference>
<name>A0ABW8TG87_9CLOT</name>
<dbReference type="Gene3D" id="1.10.260.40">
    <property type="entry name" value="lambda repressor-like DNA-binding domains"/>
    <property type="match status" value="1"/>
</dbReference>
<dbReference type="Pfam" id="PF01381">
    <property type="entry name" value="HTH_3"/>
    <property type="match status" value="1"/>
</dbReference>
<reference evidence="2 3" key="1">
    <citation type="submission" date="2024-11" db="EMBL/GenBank/DDBJ databases">
        <authorList>
            <person name="Heng Y.C."/>
            <person name="Lim A.C.H."/>
            <person name="Lee J.K.Y."/>
            <person name="Kittelmann S."/>
        </authorList>
    </citation>
    <scope>NUCLEOTIDE SEQUENCE [LARGE SCALE GENOMIC DNA]</scope>
    <source>
        <strain evidence="2 3">WILCCON 0114</strain>
    </source>
</reference>
<dbReference type="SMART" id="SM00530">
    <property type="entry name" value="HTH_XRE"/>
    <property type="match status" value="1"/>
</dbReference>
<dbReference type="SUPFAM" id="SSF47413">
    <property type="entry name" value="lambda repressor-like DNA-binding domains"/>
    <property type="match status" value="1"/>
</dbReference>
<dbReference type="RefSeq" id="WP_406787937.1">
    <property type="nucleotide sequence ID" value="NZ_JBJIAA010000009.1"/>
</dbReference>
<dbReference type="InterPro" id="IPR001387">
    <property type="entry name" value="Cro/C1-type_HTH"/>
</dbReference>
<accession>A0ABW8TG87</accession>
<sequence>MDNKQIGIRIKNRRIELGLTLQDVANIVGVASSTIQRYESGHISQYKLPVLESIAKAINVNPTWLVKKDAPMEIDTSDKTIDSLCPEKSNGLSNEEMILLKNFNKLNATGKKEASKRVSELTCIPMYSDSELTATTDKSEKILESMYDTIAAHDDDLTPDEKEEMNRRILDKLNKLHKDK</sequence>
<dbReference type="CDD" id="cd00093">
    <property type="entry name" value="HTH_XRE"/>
    <property type="match status" value="1"/>
</dbReference>
<feature type="domain" description="HTH cro/C1-type" evidence="1">
    <location>
        <begin position="10"/>
        <end position="65"/>
    </location>
</feature>
<evidence type="ECO:0000313" key="3">
    <source>
        <dbReference type="Proteomes" id="UP001623592"/>
    </source>
</evidence>
<proteinExistence type="predicted"/>
<evidence type="ECO:0000259" key="1">
    <source>
        <dbReference type="PROSITE" id="PS50943"/>
    </source>
</evidence>